<dbReference type="RefSeq" id="WP_083524430.1">
    <property type="nucleotide sequence ID" value="NZ_JBHUNF010000003.1"/>
</dbReference>
<feature type="transmembrane region" description="Helical" evidence="9">
    <location>
        <begin position="63"/>
        <end position="85"/>
    </location>
</feature>
<dbReference type="Proteomes" id="UP001597453">
    <property type="component" value="Unassembled WGS sequence"/>
</dbReference>
<evidence type="ECO:0000256" key="2">
    <source>
        <dbReference type="ARBA" id="ARBA00009212"/>
    </source>
</evidence>
<feature type="compositionally biased region" description="Basic and acidic residues" evidence="8">
    <location>
        <begin position="123"/>
        <end position="140"/>
    </location>
</feature>
<evidence type="ECO:0000313" key="11">
    <source>
        <dbReference type="Proteomes" id="UP001597453"/>
    </source>
</evidence>
<evidence type="ECO:0000256" key="6">
    <source>
        <dbReference type="ARBA" id="ARBA00022989"/>
    </source>
</evidence>
<accession>A0ABW5RHT9</accession>
<evidence type="ECO:0000256" key="8">
    <source>
        <dbReference type="SAM" id="MobiDB-lite"/>
    </source>
</evidence>
<dbReference type="PANTHER" id="PTHR34702">
    <property type="entry name" value="NA(+)/H(+) ANTIPORTER SUBUNIT F1"/>
    <property type="match status" value="1"/>
</dbReference>
<evidence type="ECO:0000256" key="9">
    <source>
        <dbReference type="SAM" id="Phobius"/>
    </source>
</evidence>
<keyword evidence="4" id="KW-1003">Cell membrane</keyword>
<dbReference type="EMBL" id="JBHUNF010000003">
    <property type="protein sequence ID" value="MFD2674650.1"/>
    <property type="molecule type" value="Genomic_DNA"/>
</dbReference>
<reference evidence="11" key="1">
    <citation type="journal article" date="2019" name="Int. J. Syst. Evol. Microbiol.">
        <title>The Global Catalogue of Microorganisms (GCM) 10K type strain sequencing project: providing services to taxonomists for standard genome sequencing and annotation.</title>
        <authorList>
            <consortium name="The Broad Institute Genomics Platform"/>
            <consortium name="The Broad Institute Genome Sequencing Center for Infectious Disease"/>
            <person name="Wu L."/>
            <person name="Ma J."/>
        </authorList>
    </citation>
    <scope>NUCLEOTIDE SEQUENCE [LARGE SCALE GENOMIC DNA]</scope>
    <source>
        <strain evidence="11">TISTR 1511</strain>
    </source>
</reference>
<comment type="similarity">
    <text evidence="2">Belongs to the CPA3 antiporters (TC 2.A.63) subunit F family.</text>
</comment>
<keyword evidence="5 9" id="KW-0812">Transmembrane</keyword>
<evidence type="ECO:0000313" key="10">
    <source>
        <dbReference type="EMBL" id="MFD2674650.1"/>
    </source>
</evidence>
<organism evidence="10 11">
    <name type="scientific">Gulosibacter bifidus</name>
    <dbReference type="NCBI Taxonomy" id="272239"/>
    <lineage>
        <taxon>Bacteria</taxon>
        <taxon>Bacillati</taxon>
        <taxon>Actinomycetota</taxon>
        <taxon>Actinomycetes</taxon>
        <taxon>Micrococcales</taxon>
        <taxon>Microbacteriaceae</taxon>
        <taxon>Gulosibacter</taxon>
    </lineage>
</organism>
<gene>
    <name evidence="10" type="ORF">ACFSUQ_04955</name>
</gene>
<name>A0ABW5RHT9_9MICO</name>
<evidence type="ECO:0000256" key="4">
    <source>
        <dbReference type="ARBA" id="ARBA00022475"/>
    </source>
</evidence>
<proteinExistence type="inferred from homology"/>
<feature type="region of interest" description="Disordered" evidence="8">
    <location>
        <begin position="122"/>
        <end position="166"/>
    </location>
</feature>
<evidence type="ECO:0000256" key="7">
    <source>
        <dbReference type="ARBA" id="ARBA00023136"/>
    </source>
</evidence>
<comment type="subcellular location">
    <subcellularLocation>
        <location evidence="1">Cell membrane</location>
        <topology evidence="1">Multi-pass membrane protein</topology>
    </subcellularLocation>
</comment>
<evidence type="ECO:0000256" key="3">
    <source>
        <dbReference type="ARBA" id="ARBA00022448"/>
    </source>
</evidence>
<protein>
    <submittedName>
        <fullName evidence="10">Monovalent cation/H+ antiporter complex subunit F</fullName>
    </submittedName>
</protein>
<dbReference type="Pfam" id="PF04066">
    <property type="entry name" value="MrpF_PhaF"/>
    <property type="match status" value="1"/>
</dbReference>
<dbReference type="PANTHER" id="PTHR34702:SF1">
    <property type="entry name" value="NA(+)_H(+) ANTIPORTER SUBUNIT F"/>
    <property type="match status" value="1"/>
</dbReference>
<comment type="caution">
    <text evidence="10">The sequence shown here is derived from an EMBL/GenBank/DDBJ whole genome shotgun (WGS) entry which is preliminary data.</text>
</comment>
<dbReference type="InterPro" id="IPR007208">
    <property type="entry name" value="MrpF/PhaF-like"/>
</dbReference>
<keyword evidence="6 9" id="KW-1133">Transmembrane helix</keyword>
<keyword evidence="11" id="KW-1185">Reference proteome</keyword>
<keyword evidence="3" id="KW-0813">Transport</keyword>
<evidence type="ECO:0000256" key="5">
    <source>
        <dbReference type="ARBA" id="ARBA00022692"/>
    </source>
</evidence>
<evidence type="ECO:0000256" key="1">
    <source>
        <dbReference type="ARBA" id="ARBA00004651"/>
    </source>
</evidence>
<keyword evidence="7 9" id="KW-0472">Membrane</keyword>
<sequence length="166" mass="16889">MNTVEFWMLVLAGIMFASASLMAIVRIVRGPSIVDRVVGSDTLATIVICALLADMTIRGHATTLPLVLGLAMTASIGTMAVARFVSRSRPGTATSGDARVAAATHPQTGALDKISAAAALAEEGMRDQGPEPDDSAHGHDAVLGARTDTNPATEDEHGQGNAGGAA</sequence>
<feature type="transmembrane region" description="Helical" evidence="9">
    <location>
        <begin position="6"/>
        <end position="25"/>
    </location>
</feature>